<organism evidence="3 4">
    <name type="scientific">Kluyveromyces dobzhanskii CBS 2104</name>
    <dbReference type="NCBI Taxonomy" id="1427455"/>
    <lineage>
        <taxon>Eukaryota</taxon>
        <taxon>Fungi</taxon>
        <taxon>Dikarya</taxon>
        <taxon>Ascomycota</taxon>
        <taxon>Saccharomycotina</taxon>
        <taxon>Saccharomycetes</taxon>
        <taxon>Saccharomycetales</taxon>
        <taxon>Saccharomycetaceae</taxon>
        <taxon>Kluyveromyces</taxon>
    </lineage>
</organism>
<name>A0A0A8LCG1_9SACH</name>
<comment type="caution">
    <text evidence="3">The sequence shown here is derived from an EMBL/GenBank/DDBJ whole genome shotgun (WGS) entry which is preliminary data.</text>
</comment>
<protein>
    <submittedName>
        <fullName evidence="3">WGS project CCBQ000000000 data, contig 00015</fullName>
    </submittedName>
</protein>
<sequence>MSRGNTSSMSSQDILFQLTNVGSSPVPKLDTGSAPGSNTTSPRRWTELFSKKRSKTPTTSTPSTASSSVSSFFDGSPVRPASKQHFKNLKVDPTMRPPPVMLSPLPHGTHTMVLQGSRKNGIKCWKNAKCCICGDLCSFKGSNEKVIRLECNHTCHEDCLMVSLLPPNHGQNFYDALPKCGTCNLSCVPEQDDMREKLNAHILDLQSFNNSHGHLLNSSGDEKETTVIASPLTRDPFTNDFPINRHIVRNKAKCNDIRLSIASTLKPAVVVNPLKRDSFGLQRARSLKRKSNFGGSRISGLSSIVSSSFKDDYQMPSLHAQRQYFIQAILNSFNEIESWEVDSKYGLLRLVDMFLVSLDGKIFEHQMCYLFPEYLLFCRPSSVTSANVLQFSGYHCFLLNTPPNLQLLDSTTFELTSSSGEKVLIKPYGSDTEPLEKWITALFDSTLLFGSVDFTSIELPDFVAYLPSANNTGTIIVRRQNTINETAAPIGIRDSSVMTSISSILSVKRATPTEFNMVLQLDRTKITEENATSIKNVLAALTWKFSTFGCCVLNEHGKIIKCGTAGDILNSWSEMVDGNNCQQFSPEILHRLWYQQSSRICCNSGVLVVSNASMETSKSCLFGDYRIFADEGKRHANELKVKVGFLNVDYSDKIRELVEIQNWSELLEVVAYSFNLSFEDDADSSDSGSDTSSGFAINSFSDQSKTQSLSSCASLENQRHSQISDSVTDTDGNFEPGQLYSMYDYL</sequence>
<dbReference type="OrthoDB" id="299997at2759"/>
<feature type="compositionally biased region" description="Low complexity" evidence="1">
    <location>
        <begin position="56"/>
        <end position="77"/>
    </location>
</feature>
<dbReference type="InterPro" id="IPR038382">
    <property type="entry name" value="Ste5_C_sf"/>
</dbReference>
<feature type="compositionally biased region" description="Polar residues" evidence="1">
    <location>
        <begin position="1"/>
        <end position="23"/>
    </location>
</feature>
<proteinExistence type="predicted"/>
<accession>A0A0A8LCG1</accession>
<keyword evidence="4" id="KW-1185">Reference proteome</keyword>
<evidence type="ECO:0000313" key="3">
    <source>
        <dbReference type="EMBL" id="CDO95870.1"/>
    </source>
</evidence>
<reference evidence="3 4" key="1">
    <citation type="submission" date="2014-03" db="EMBL/GenBank/DDBJ databases">
        <title>The genome of Kluyveromyces dobzhanskii.</title>
        <authorList>
            <person name="Nystedt B."/>
            <person name="Astrom S."/>
        </authorList>
    </citation>
    <scope>NUCLEOTIDE SEQUENCE [LARGE SCALE GENOMIC DNA]</scope>
    <source>
        <strain evidence="3 4">CBS 2104</strain>
    </source>
</reference>
<feature type="domain" description="Protein Ste5 Fus3-binding" evidence="2">
    <location>
        <begin position="499"/>
        <end position="686"/>
    </location>
</feature>
<feature type="compositionally biased region" description="Polar residues" evidence="1">
    <location>
        <begin position="34"/>
        <end position="43"/>
    </location>
</feature>
<evidence type="ECO:0000259" key="2">
    <source>
        <dbReference type="Pfam" id="PF12194"/>
    </source>
</evidence>
<dbReference type="Proteomes" id="UP000031516">
    <property type="component" value="Unassembled WGS sequence"/>
</dbReference>
<feature type="region of interest" description="Disordered" evidence="1">
    <location>
        <begin position="1"/>
        <end position="81"/>
    </location>
</feature>
<dbReference type="Gene3D" id="3.40.50.11070">
    <property type="entry name" value="Protein Ste5, Fus3-binding domain"/>
    <property type="match status" value="1"/>
</dbReference>
<dbReference type="EMBL" id="CCBQ010000045">
    <property type="protein sequence ID" value="CDO95870.1"/>
    <property type="molecule type" value="Genomic_DNA"/>
</dbReference>
<dbReference type="InterPro" id="IPR021106">
    <property type="entry name" value="Ste5_Fus3-bd_dom"/>
</dbReference>
<gene>
    <name evidence="3" type="ORF">KLDO_g4095</name>
</gene>
<evidence type="ECO:0000313" key="4">
    <source>
        <dbReference type="Proteomes" id="UP000031516"/>
    </source>
</evidence>
<evidence type="ECO:0000256" key="1">
    <source>
        <dbReference type="SAM" id="MobiDB-lite"/>
    </source>
</evidence>
<dbReference type="Pfam" id="PF12194">
    <property type="entry name" value="Ste5_C"/>
    <property type="match status" value="1"/>
</dbReference>
<dbReference type="AlphaFoldDB" id="A0A0A8LCG1"/>